<dbReference type="PROSITE" id="PS50297">
    <property type="entry name" value="ANK_REP_REGION"/>
    <property type="match status" value="6"/>
</dbReference>
<name>A0A498MDI8_LABRO</name>
<keyword evidence="1" id="KW-0677">Repeat</keyword>
<dbReference type="PANTHER" id="PTHR24198">
    <property type="entry name" value="ANKYRIN REPEAT AND PROTEIN KINASE DOMAIN-CONTAINING PROTEIN"/>
    <property type="match status" value="1"/>
</dbReference>
<reference evidence="4 5" key="1">
    <citation type="submission" date="2018-03" db="EMBL/GenBank/DDBJ databases">
        <title>Draft genome sequence of Rohu Carp (Labeo rohita).</title>
        <authorList>
            <person name="Das P."/>
            <person name="Kushwaha B."/>
            <person name="Joshi C.G."/>
            <person name="Kumar D."/>
            <person name="Nagpure N.S."/>
            <person name="Sahoo L."/>
            <person name="Das S.P."/>
            <person name="Bit A."/>
            <person name="Patnaik S."/>
            <person name="Meher P.K."/>
            <person name="Jayasankar P."/>
            <person name="Koringa P.G."/>
            <person name="Patel N.V."/>
            <person name="Hinsu A.T."/>
            <person name="Kumar R."/>
            <person name="Pandey M."/>
            <person name="Agarwal S."/>
            <person name="Srivastava S."/>
            <person name="Singh M."/>
            <person name="Iquebal M.A."/>
            <person name="Jaiswal S."/>
            <person name="Angadi U.B."/>
            <person name="Kumar N."/>
            <person name="Raza M."/>
            <person name="Shah T.M."/>
            <person name="Rai A."/>
            <person name="Jena J.K."/>
        </authorList>
    </citation>
    <scope>NUCLEOTIDE SEQUENCE [LARGE SCALE GENOMIC DNA]</scope>
    <source>
        <strain evidence="4">DASCIFA01</strain>
        <tissue evidence="4">Testis</tissue>
    </source>
</reference>
<dbReference type="Gene3D" id="1.25.40.20">
    <property type="entry name" value="Ankyrin repeat-containing domain"/>
    <property type="match status" value="4"/>
</dbReference>
<accession>A0A498MDI8</accession>
<dbReference type="STRING" id="84645.A0A498MDI8"/>
<dbReference type="InterPro" id="IPR002110">
    <property type="entry name" value="Ankyrin_rpt"/>
</dbReference>
<dbReference type="InterPro" id="IPR036770">
    <property type="entry name" value="Ankyrin_rpt-contain_sf"/>
</dbReference>
<dbReference type="AlphaFoldDB" id="A0A498MDI8"/>
<keyword evidence="5" id="KW-1185">Reference proteome</keyword>
<sequence length="685" mass="75443">MDAAGSGNPDCVELLLNHGASPNLASLTGHLPIHRAAFEGHYLVLKILLSVTSKTALIKSGQSPVHSAADGGHAQCLQLLIDSGFDVNALLDETISDNYSDMRRSALYFAVSNGDVTCAEMLLNAGAKPDLDPLQCLLVAVRAGRYEIVRILLASQADVNCYFTEVNDTVFPTALQYCLKDEEMMRLLLNNGYDVDKCFHCHHDFHFTLGSIWKDIFLHKPRCVICEGEDNIPFCDFMSLCCLVGLSGRVVLILLDYVSHVPLCSRLRSILEKQKEWEDIYTILRKMDPSGDLDDDDELLDAAIQLSIQESCKDIASLGRTDSFEIAFTLISRGASVNQACPRKWTAIHEAAKVGCTDILALLLQHGGNISETDEHGVTPMGIAAEYGQAEALDILIHYGGDVNAQAPNGDSVLYDAAGSGNPDCIELLLQHGADPNVANLSLQLPIHRAAYKGHYLVLRMLIPITTRRALRLTGQSPIHAAADGGHVRCMELLVDRGFDVNALLDTHVSEKYGDMRKTPLYFAVSNGDVTGTQLLLNAGAKTDLDPLHCLLVAVRAGRYEIVRILLASQADVNCYFTEVNDTVFPTALQYCLRDEMMRLLLNCGYDAEKCFCCPHDSTWGRPSEHTSEKIPFCDFISVSWLAQFSGRAVRVLLDYANHVSICSKLKMVLKRHKEWDEISEILGE</sequence>
<keyword evidence="2 3" id="KW-0040">ANK repeat</keyword>
<proteinExistence type="predicted"/>
<dbReference type="Proteomes" id="UP000290572">
    <property type="component" value="Unassembled WGS sequence"/>
</dbReference>
<dbReference type="EMBL" id="QBIY01012686">
    <property type="protein sequence ID" value="RXN19061.1"/>
    <property type="molecule type" value="Genomic_DNA"/>
</dbReference>
<evidence type="ECO:0000313" key="4">
    <source>
        <dbReference type="EMBL" id="RXN19061.1"/>
    </source>
</evidence>
<comment type="caution">
    <text evidence="4">The sequence shown here is derived from an EMBL/GenBank/DDBJ whole genome shotgun (WGS) entry which is preliminary data.</text>
</comment>
<feature type="repeat" description="ANK" evidence="3">
    <location>
        <begin position="474"/>
        <end position="506"/>
    </location>
</feature>
<feature type="repeat" description="ANK" evidence="3">
    <location>
        <begin position="516"/>
        <end position="548"/>
    </location>
</feature>
<evidence type="ECO:0000256" key="1">
    <source>
        <dbReference type="ARBA" id="ARBA00022737"/>
    </source>
</evidence>
<gene>
    <name evidence="4" type="ORF">ROHU_007460</name>
</gene>
<feature type="repeat" description="ANK" evidence="3">
    <location>
        <begin position="343"/>
        <end position="375"/>
    </location>
</feature>
<dbReference type="SUPFAM" id="SSF48403">
    <property type="entry name" value="Ankyrin repeat"/>
    <property type="match status" value="3"/>
</dbReference>
<evidence type="ECO:0000313" key="5">
    <source>
        <dbReference type="Proteomes" id="UP000290572"/>
    </source>
</evidence>
<dbReference type="PRINTS" id="PR01415">
    <property type="entry name" value="ANKYRIN"/>
</dbReference>
<feature type="repeat" description="ANK" evidence="3">
    <location>
        <begin position="60"/>
        <end position="92"/>
    </location>
</feature>
<evidence type="ECO:0000256" key="2">
    <source>
        <dbReference type="ARBA" id="ARBA00023043"/>
    </source>
</evidence>
<dbReference type="PANTHER" id="PTHR24198:SF187">
    <property type="entry name" value="ANKYRIN REPEAT AND SOCS BOX CONTAINING 15"/>
    <property type="match status" value="1"/>
</dbReference>
<feature type="repeat" description="ANK" evidence="3">
    <location>
        <begin position="376"/>
        <end position="408"/>
    </location>
</feature>
<feature type="repeat" description="ANK" evidence="3">
    <location>
        <begin position="409"/>
        <end position="441"/>
    </location>
</feature>
<organism evidence="4 5">
    <name type="scientific">Labeo rohita</name>
    <name type="common">Indian major carp</name>
    <name type="synonym">Cyprinus rohita</name>
    <dbReference type="NCBI Taxonomy" id="84645"/>
    <lineage>
        <taxon>Eukaryota</taxon>
        <taxon>Metazoa</taxon>
        <taxon>Chordata</taxon>
        <taxon>Craniata</taxon>
        <taxon>Vertebrata</taxon>
        <taxon>Euteleostomi</taxon>
        <taxon>Actinopterygii</taxon>
        <taxon>Neopterygii</taxon>
        <taxon>Teleostei</taxon>
        <taxon>Ostariophysi</taxon>
        <taxon>Cypriniformes</taxon>
        <taxon>Cyprinidae</taxon>
        <taxon>Labeoninae</taxon>
        <taxon>Labeonini</taxon>
        <taxon>Labeo</taxon>
    </lineage>
</organism>
<dbReference type="PROSITE" id="PS50088">
    <property type="entry name" value="ANK_REPEAT"/>
    <property type="match status" value="6"/>
</dbReference>
<evidence type="ECO:0000256" key="3">
    <source>
        <dbReference type="PROSITE-ProRule" id="PRU00023"/>
    </source>
</evidence>
<protein>
    <submittedName>
        <fullName evidence="4">Ankyrin repeat and SOCS box 15-like isoform X1</fullName>
    </submittedName>
</protein>
<dbReference type="SMART" id="SM00248">
    <property type="entry name" value="ANK"/>
    <property type="match status" value="14"/>
</dbReference>
<dbReference type="Pfam" id="PF12796">
    <property type="entry name" value="Ank_2"/>
    <property type="match status" value="5"/>
</dbReference>